<dbReference type="RefSeq" id="WP_257914019.1">
    <property type="nucleotide sequence ID" value="NZ_JANPWE010000010.1"/>
</dbReference>
<dbReference type="Proteomes" id="UP001524944">
    <property type="component" value="Unassembled WGS sequence"/>
</dbReference>
<dbReference type="Gene3D" id="3.40.50.300">
    <property type="entry name" value="P-loop containing nucleotide triphosphate hydrolases"/>
    <property type="match status" value="1"/>
</dbReference>
<feature type="coiled-coil region" evidence="1">
    <location>
        <begin position="302"/>
        <end position="329"/>
    </location>
</feature>
<dbReference type="CDD" id="cd00882">
    <property type="entry name" value="Ras_like_GTPase"/>
    <property type="match status" value="1"/>
</dbReference>
<keyword evidence="5" id="KW-1185">Reference proteome</keyword>
<accession>A0ABT1Y9B0</accession>
<organism evidence="4 5">
    <name type="scientific">Dehalobacterium formicoaceticum</name>
    <dbReference type="NCBI Taxonomy" id="51515"/>
    <lineage>
        <taxon>Bacteria</taxon>
        <taxon>Bacillati</taxon>
        <taxon>Bacillota</taxon>
        <taxon>Clostridia</taxon>
        <taxon>Eubacteriales</taxon>
        <taxon>Peptococcaceae</taxon>
        <taxon>Dehalobacterium</taxon>
    </lineage>
</organism>
<protein>
    <submittedName>
        <fullName evidence="4">GTPase domain-containing protein</fullName>
    </submittedName>
</protein>
<evidence type="ECO:0000313" key="5">
    <source>
        <dbReference type="Proteomes" id="UP001524944"/>
    </source>
</evidence>
<keyword evidence="2" id="KW-1133">Transmembrane helix</keyword>
<dbReference type="InterPro" id="IPR027417">
    <property type="entry name" value="P-loop_NTPase"/>
</dbReference>
<sequence>MTLFGRTMAGKSTLMEILIHGNGDSIGKGEQRTTRDVRTYNYKNLQITDVPGIAAFEGEDDENIAFDAAKKSDLILFLITDDAPQACEAECLNRILELGKPVICLINIKADINTASSLKMFKRDVQKKFDNERLETIKKQFFDFGNQYGQDWRNIRFAYVHLKSAFISQQREFKESSFELYNLSRFGYIENLIISEVCKNGSFYKLKAFTDIVVVPVVDALETLFSQSAKNSEQGSVLVGKKRKLKKWTNDFEIDSKSRIETLLTSISGELKREIASFAEENYDNSNASAEWNRILKSRRVEERASDLLKQLSKECETELREISREINAEINFSHSVFSDRSINMHMLVDGKRIWNWTTTLLSGGLMIASLFNVWNPIGWIGLGIGFVGWLGSFLFSDREKKVHNARQKLEKKLSDHIDKMVVGLRKKLLDVLYDELLKKQLYPMSRNIDDVINSVFTLSKTQREFAIALNNKLKEINTAVIKEALAYLGYEGLEWHITSIARIPGYAVMLVLEYGKVFPNDAAKALSDLLKEKVWYVIKNDNIKSMLLQSIWRKVDRNSVDIQSISIQYIDDVPRIAHIPFLDAVDANTQNRIRMAQQITELLIMK</sequence>
<evidence type="ECO:0000313" key="4">
    <source>
        <dbReference type="EMBL" id="MCR6546700.1"/>
    </source>
</evidence>
<name>A0ABT1Y9B0_9FIRM</name>
<feature type="transmembrane region" description="Helical" evidence="2">
    <location>
        <begin position="378"/>
        <end position="397"/>
    </location>
</feature>
<dbReference type="InterPro" id="IPR006073">
    <property type="entry name" value="GTP-bd"/>
</dbReference>
<keyword evidence="2" id="KW-0472">Membrane</keyword>
<dbReference type="EMBL" id="JANPWE010000010">
    <property type="protein sequence ID" value="MCR6546700.1"/>
    <property type="molecule type" value="Genomic_DNA"/>
</dbReference>
<keyword evidence="1" id="KW-0175">Coiled coil</keyword>
<evidence type="ECO:0000259" key="3">
    <source>
        <dbReference type="Pfam" id="PF01926"/>
    </source>
</evidence>
<evidence type="ECO:0000256" key="1">
    <source>
        <dbReference type="SAM" id="Coils"/>
    </source>
</evidence>
<proteinExistence type="predicted"/>
<comment type="caution">
    <text evidence="4">The sequence shown here is derived from an EMBL/GenBank/DDBJ whole genome shotgun (WGS) entry which is preliminary data.</text>
</comment>
<dbReference type="Pfam" id="PF01926">
    <property type="entry name" value="MMR_HSR1"/>
    <property type="match status" value="1"/>
</dbReference>
<reference evidence="4 5" key="1">
    <citation type="submission" date="2022-08" db="EMBL/GenBank/DDBJ databases">
        <title>Proteogenomics of the novel Dehalobacterium formicoaceticum strain EZ94 highlights a key role of methyltransferases during anaerobic dichloromethane degradation.</title>
        <authorList>
            <person name="Wasmund K."/>
        </authorList>
    </citation>
    <scope>NUCLEOTIDE SEQUENCE [LARGE SCALE GENOMIC DNA]</scope>
    <source>
        <strain evidence="4 5">EZ94</strain>
    </source>
</reference>
<evidence type="ECO:0000256" key="2">
    <source>
        <dbReference type="SAM" id="Phobius"/>
    </source>
</evidence>
<gene>
    <name evidence="4" type="ORF">NVS47_14450</name>
</gene>
<dbReference type="SUPFAM" id="SSF52540">
    <property type="entry name" value="P-loop containing nucleoside triphosphate hydrolases"/>
    <property type="match status" value="1"/>
</dbReference>
<keyword evidence="2" id="KW-0812">Transmembrane</keyword>
<feature type="domain" description="G" evidence="3">
    <location>
        <begin position="2"/>
        <end position="107"/>
    </location>
</feature>